<dbReference type="AlphaFoldDB" id="M6HSD6"/>
<dbReference type="EMBL" id="AFMF02000005">
    <property type="protein sequence ID" value="EMM97909.1"/>
    <property type="molecule type" value="Genomic_DNA"/>
</dbReference>
<accession>M6HSD6</accession>
<evidence type="ECO:0000313" key="2">
    <source>
        <dbReference type="Proteomes" id="UP000012089"/>
    </source>
</evidence>
<protein>
    <submittedName>
        <fullName evidence="1">Uncharacterized protein</fullName>
    </submittedName>
</protein>
<reference evidence="1 2" key="1">
    <citation type="submission" date="2013-01" db="EMBL/GenBank/DDBJ databases">
        <authorList>
            <person name="Harkins D.M."/>
            <person name="Durkin A.S."/>
            <person name="Brinkac L.M."/>
            <person name="Haft D.H."/>
            <person name="Selengut J.D."/>
            <person name="Sanka R."/>
            <person name="DePew J."/>
            <person name="Purushe J."/>
            <person name="Tulsiani S.M."/>
            <person name="Graham G.C."/>
            <person name="Burns M.-A."/>
            <person name="Dohnt M.F."/>
            <person name="Smythe L.D."/>
            <person name="McKay D.B."/>
            <person name="Craig S.B."/>
            <person name="Vinetz J.M."/>
            <person name="Sutton G.G."/>
            <person name="Nierman W.C."/>
            <person name="Fouts D.E."/>
        </authorList>
    </citation>
    <scope>NUCLEOTIDE SEQUENCE [LARGE SCALE GENOMIC DNA]</scope>
    <source>
        <strain evidence="1 2">LT2156</strain>
    </source>
</reference>
<proteinExistence type="predicted"/>
<evidence type="ECO:0000313" key="1">
    <source>
        <dbReference type="EMBL" id="EMM97909.1"/>
    </source>
</evidence>
<comment type="caution">
    <text evidence="1">The sequence shown here is derived from an EMBL/GenBank/DDBJ whole genome shotgun (WGS) entry which is preliminary data.</text>
</comment>
<name>M6HSD6_LEPIR</name>
<gene>
    <name evidence="1" type="ORF">LEP1GSC158_3400</name>
</gene>
<dbReference type="Proteomes" id="UP000012089">
    <property type="component" value="Unassembled WGS sequence"/>
</dbReference>
<sequence length="47" mass="5340">MYVITEALTYLCVPCRPTPEDQAKALSFLKDCLPERASFRDKGQGNY</sequence>
<organism evidence="1 2">
    <name type="scientific">Leptospira interrogans serovar Zanoni str. LT2156</name>
    <dbReference type="NCBI Taxonomy" id="1001601"/>
    <lineage>
        <taxon>Bacteria</taxon>
        <taxon>Pseudomonadati</taxon>
        <taxon>Spirochaetota</taxon>
        <taxon>Spirochaetia</taxon>
        <taxon>Leptospirales</taxon>
        <taxon>Leptospiraceae</taxon>
        <taxon>Leptospira</taxon>
    </lineage>
</organism>